<protein>
    <submittedName>
        <fullName evidence="1">Uncharacterized protein</fullName>
    </submittedName>
</protein>
<reference evidence="1 2" key="1">
    <citation type="journal article" date="2010" name="Science">
        <title>Genomic comparison of the ants Camponotus floridanus and Harpegnathos saltator.</title>
        <authorList>
            <person name="Bonasio R."/>
            <person name="Zhang G."/>
            <person name="Ye C."/>
            <person name="Mutti N.S."/>
            <person name="Fang X."/>
            <person name="Qin N."/>
            <person name="Donahue G."/>
            <person name="Yang P."/>
            <person name="Li Q."/>
            <person name="Li C."/>
            <person name="Zhang P."/>
            <person name="Huang Z."/>
            <person name="Berger S.L."/>
            <person name="Reinberg D."/>
            <person name="Wang J."/>
            <person name="Liebig J."/>
        </authorList>
    </citation>
    <scope>NUCLEOTIDE SEQUENCE [LARGE SCALE GENOMIC DNA]</scope>
    <source>
        <strain evidence="2">C129</strain>
    </source>
</reference>
<dbReference type="InParanoid" id="E2A324"/>
<name>E2A324_CAMFO</name>
<dbReference type="EMBL" id="GL436265">
    <property type="protein sequence ID" value="EFN72168.1"/>
    <property type="molecule type" value="Genomic_DNA"/>
</dbReference>
<accession>E2A324</accession>
<dbReference type="Proteomes" id="UP000000311">
    <property type="component" value="Unassembled WGS sequence"/>
</dbReference>
<dbReference type="AlphaFoldDB" id="E2A324"/>
<dbReference type="OrthoDB" id="7547054at2759"/>
<gene>
    <name evidence="1" type="ORF">EAG_03338</name>
</gene>
<evidence type="ECO:0000313" key="2">
    <source>
        <dbReference type="Proteomes" id="UP000000311"/>
    </source>
</evidence>
<organism evidence="2">
    <name type="scientific">Camponotus floridanus</name>
    <name type="common">Florida carpenter ant</name>
    <dbReference type="NCBI Taxonomy" id="104421"/>
    <lineage>
        <taxon>Eukaryota</taxon>
        <taxon>Metazoa</taxon>
        <taxon>Ecdysozoa</taxon>
        <taxon>Arthropoda</taxon>
        <taxon>Hexapoda</taxon>
        <taxon>Insecta</taxon>
        <taxon>Pterygota</taxon>
        <taxon>Neoptera</taxon>
        <taxon>Endopterygota</taxon>
        <taxon>Hymenoptera</taxon>
        <taxon>Apocrita</taxon>
        <taxon>Aculeata</taxon>
        <taxon>Formicoidea</taxon>
        <taxon>Formicidae</taxon>
        <taxon>Formicinae</taxon>
        <taxon>Camponotus</taxon>
    </lineage>
</organism>
<evidence type="ECO:0000313" key="1">
    <source>
        <dbReference type="EMBL" id="EFN72168.1"/>
    </source>
</evidence>
<proteinExistence type="predicted"/>
<sequence>MTDKFYAIVEFEDGLQVIPNNWLSGDLKKAFWPNFTNNKRYDKAVKLREEPEYTWLEHPIRKIYGTFPLHCNKNLIDAPVEQSFDETDDEVYVQFPIQLENKTSSNLSIHKQALHCNGNVLDASAEQLFDEVDEVNANMPIQLKNKASSSNSLINKQGAVRKLHINATDEQISAPIKIWLAHAKERMQRQTLNSEKD</sequence>
<keyword evidence="2" id="KW-1185">Reference proteome</keyword>